<evidence type="ECO:0000313" key="2">
    <source>
        <dbReference type="Proteomes" id="UP000076480"/>
    </source>
</evidence>
<dbReference type="OrthoDB" id="2323364at2"/>
<evidence type="ECO:0000313" key="1">
    <source>
        <dbReference type="EMBL" id="KZL43372.1"/>
    </source>
</evidence>
<proteinExistence type="predicted"/>
<comment type="caution">
    <text evidence="1">The sequence shown here is derived from an EMBL/GenBank/DDBJ whole genome shotgun (WGS) entry which is preliminary data.</text>
</comment>
<name>A0A161UPF0_SECCO</name>
<dbReference type="PATRIC" id="fig|33960.6.peg.5"/>
<dbReference type="RefSeq" id="WP_054711579.1">
    <property type="nucleotide sequence ID" value="NZ_JYDC01000001.1"/>
</dbReference>
<dbReference type="EMBL" id="JYDC01000001">
    <property type="protein sequence ID" value="KZL43372.1"/>
    <property type="molecule type" value="Genomic_DNA"/>
</dbReference>
<organism evidence="1 2">
    <name type="scientific">Secundilactobacillus collinoides</name>
    <name type="common">Lactobacillus collinoides</name>
    <dbReference type="NCBI Taxonomy" id="33960"/>
    <lineage>
        <taxon>Bacteria</taxon>
        <taxon>Bacillati</taxon>
        <taxon>Bacillota</taxon>
        <taxon>Bacilli</taxon>
        <taxon>Lactobacillales</taxon>
        <taxon>Lactobacillaceae</taxon>
        <taxon>Secundilactobacillus</taxon>
    </lineage>
</organism>
<gene>
    <name evidence="1" type="ORF">TY91_00015</name>
</gene>
<sequence length="90" mass="10258">MYKVMVMLHEGDDYIRMNKVYFETMPVAGQYIIHSDGLAYYVEEVTMFAGYVSSKGATTILVVHPASKDEAVNQLYGIDIERDLDDPEEE</sequence>
<dbReference type="Proteomes" id="UP000076480">
    <property type="component" value="Unassembled WGS sequence"/>
</dbReference>
<dbReference type="AlphaFoldDB" id="A0A161UPF0"/>
<reference evidence="1 2" key="1">
    <citation type="submission" date="2015-02" db="EMBL/GenBank/DDBJ databases">
        <title>Draft genome sequence of Lactobacillus collinoides CUPV2371 isolated from a natural cider, the first genome sequence of a strain of this species.</title>
        <authorList>
            <person name="Puertas A.I."/>
            <person name="Spano G."/>
            <person name="Capozzi V."/>
            <person name="Lamontanara A."/>
            <person name="Orru L."/>
            <person name="Duenas M.T."/>
        </authorList>
    </citation>
    <scope>NUCLEOTIDE SEQUENCE [LARGE SCALE GENOMIC DNA]</scope>
    <source>
        <strain evidence="1 2">237</strain>
    </source>
</reference>
<protein>
    <submittedName>
        <fullName evidence="1">LysR family transcriptional regulator</fullName>
    </submittedName>
</protein>
<accession>A0A161UPF0</accession>
<keyword evidence="2" id="KW-1185">Reference proteome</keyword>